<feature type="compositionally biased region" description="Low complexity" evidence="1">
    <location>
        <begin position="1"/>
        <end position="12"/>
    </location>
</feature>
<dbReference type="AlphaFoldDB" id="A0A840PJ45"/>
<sequence length="91" mass="9511">MGISDSSSADAAPRAERAARGDGPPGERPAGAPVVRSDLVDLTGLDIERIAAMPPSVLAESLRRIYRENAGISDVYNTDFSQGSPSPLDET</sequence>
<protein>
    <submittedName>
        <fullName evidence="2">FXSXX-COOH protein</fullName>
    </submittedName>
</protein>
<accession>A0A840PJ45</accession>
<comment type="caution">
    <text evidence="2">The sequence shown here is derived from an EMBL/GenBank/DDBJ whole genome shotgun (WGS) entry which is preliminary data.</text>
</comment>
<dbReference type="RefSeq" id="WP_185055974.1">
    <property type="nucleotide sequence ID" value="NZ_BAABIX010000016.1"/>
</dbReference>
<organism evidence="2 3">
    <name type="scientific">Thermocatellispora tengchongensis</name>
    <dbReference type="NCBI Taxonomy" id="1073253"/>
    <lineage>
        <taxon>Bacteria</taxon>
        <taxon>Bacillati</taxon>
        <taxon>Actinomycetota</taxon>
        <taxon>Actinomycetes</taxon>
        <taxon>Streptosporangiales</taxon>
        <taxon>Streptosporangiaceae</taxon>
        <taxon>Thermocatellispora</taxon>
    </lineage>
</organism>
<evidence type="ECO:0000313" key="3">
    <source>
        <dbReference type="Proteomes" id="UP000578449"/>
    </source>
</evidence>
<proteinExistence type="predicted"/>
<keyword evidence="3" id="KW-1185">Reference proteome</keyword>
<gene>
    <name evidence="2" type="ORF">HNP84_008905</name>
</gene>
<evidence type="ECO:0000256" key="1">
    <source>
        <dbReference type="SAM" id="MobiDB-lite"/>
    </source>
</evidence>
<evidence type="ECO:0000313" key="2">
    <source>
        <dbReference type="EMBL" id="MBB5139142.1"/>
    </source>
</evidence>
<feature type="region of interest" description="Disordered" evidence="1">
    <location>
        <begin position="1"/>
        <end position="36"/>
    </location>
</feature>
<reference evidence="2 3" key="1">
    <citation type="submission" date="2020-08" db="EMBL/GenBank/DDBJ databases">
        <title>Genomic Encyclopedia of Type Strains, Phase IV (KMG-IV): sequencing the most valuable type-strain genomes for metagenomic binning, comparative biology and taxonomic classification.</title>
        <authorList>
            <person name="Goeker M."/>
        </authorList>
    </citation>
    <scope>NUCLEOTIDE SEQUENCE [LARGE SCALE GENOMIC DNA]</scope>
    <source>
        <strain evidence="2 3">DSM 45615</strain>
    </source>
</reference>
<name>A0A840PJ45_9ACTN</name>
<dbReference type="EMBL" id="JACHGN010000027">
    <property type="protein sequence ID" value="MBB5139142.1"/>
    <property type="molecule type" value="Genomic_DNA"/>
</dbReference>
<dbReference type="Proteomes" id="UP000578449">
    <property type="component" value="Unassembled WGS sequence"/>
</dbReference>